<name>A0A0D7BBD1_9AGAR</name>
<dbReference type="Proteomes" id="UP000054007">
    <property type="component" value="Unassembled WGS sequence"/>
</dbReference>
<organism evidence="1 2">
    <name type="scientific">Cylindrobasidium torrendii FP15055 ss-10</name>
    <dbReference type="NCBI Taxonomy" id="1314674"/>
    <lineage>
        <taxon>Eukaryota</taxon>
        <taxon>Fungi</taxon>
        <taxon>Dikarya</taxon>
        <taxon>Basidiomycota</taxon>
        <taxon>Agaricomycotina</taxon>
        <taxon>Agaricomycetes</taxon>
        <taxon>Agaricomycetidae</taxon>
        <taxon>Agaricales</taxon>
        <taxon>Marasmiineae</taxon>
        <taxon>Physalacriaceae</taxon>
        <taxon>Cylindrobasidium</taxon>
    </lineage>
</organism>
<gene>
    <name evidence="1" type="ORF">CYLTODRAFT_422194</name>
</gene>
<reference evidence="1 2" key="1">
    <citation type="journal article" date="2015" name="Fungal Genet. Biol.">
        <title>Evolution of novel wood decay mechanisms in Agaricales revealed by the genome sequences of Fistulina hepatica and Cylindrobasidium torrendii.</title>
        <authorList>
            <person name="Floudas D."/>
            <person name="Held B.W."/>
            <person name="Riley R."/>
            <person name="Nagy L.G."/>
            <person name="Koehler G."/>
            <person name="Ransdell A.S."/>
            <person name="Younus H."/>
            <person name="Chow J."/>
            <person name="Chiniquy J."/>
            <person name="Lipzen A."/>
            <person name="Tritt A."/>
            <person name="Sun H."/>
            <person name="Haridas S."/>
            <person name="LaButti K."/>
            <person name="Ohm R.A."/>
            <person name="Kues U."/>
            <person name="Blanchette R.A."/>
            <person name="Grigoriev I.V."/>
            <person name="Minto R.E."/>
            <person name="Hibbett D.S."/>
        </authorList>
    </citation>
    <scope>NUCLEOTIDE SEQUENCE [LARGE SCALE GENOMIC DNA]</scope>
    <source>
        <strain evidence="1 2">FP15055 ss-10</strain>
    </source>
</reference>
<evidence type="ECO:0000313" key="1">
    <source>
        <dbReference type="EMBL" id="KIY67832.1"/>
    </source>
</evidence>
<sequence length="520" mass="59004">MQRPIDTLPLEILGEIIVLALDSTFWDSLAFDEEAGLCTTPHRVETIQNRVAQVSMRFRQAALLDPRYWRTVVFIINPIGGLPQKLARGEALQRSGSLPLRMIFSFHPDTDLLSQDREFKDAYTTILPMYMERISSFILCLPVINVVVSTWNDFLSYVTWNNLRNNRLALLSIYTCNKGIQSDAPMYATSFGANLILPLLSLPGLQNISTNFSLMPFVATQAGYPIKNALSFGKRLTHLRFGYMSLAWFLYVLRHGAQLEELRVQHVYSVTAGGGPAEDLESVIHRRLAALCIETPSDKHLLSFLTLPVLKRLEFTPHQAHDTYPASWPGSPAECSFFDSCSLERLVIWHGPLNPRLVHVIRNQPNLVELTFEHFHEHSDKDAIGTRARPPSLPDDAIAFLHAPNLPRLRSILLVVVPTQLQMLRQMLLSRKEAEQKGEVASLVFLGVTIWNEAHMREGNHREYREALKNGWKHREFLDDILEEFEAGGTEVYLEYQGYGGRIGRSHSYGSMLGVGHDDY</sequence>
<keyword evidence="2" id="KW-1185">Reference proteome</keyword>
<protein>
    <recommendedName>
        <fullName evidence="3">F-box domain-containing protein</fullName>
    </recommendedName>
</protein>
<evidence type="ECO:0000313" key="2">
    <source>
        <dbReference type="Proteomes" id="UP000054007"/>
    </source>
</evidence>
<evidence type="ECO:0008006" key="3">
    <source>
        <dbReference type="Google" id="ProtNLM"/>
    </source>
</evidence>
<dbReference type="EMBL" id="KN880516">
    <property type="protein sequence ID" value="KIY67832.1"/>
    <property type="molecule type" value="Genomic_DNA"/>
</dbReference>
<proteinExistence type="predicted"/>
<dbReference type="AlphaFoldDB" id="A0A0D7BBD1"/>
<accession>A0A0D7BBD1</accession>